<feature type="transmembrane region" description="Helical" evidence="5">
    <location>
        <begin position="51"/>
        <end position="76"/>
    </location>
</feature>
<reference evidence="7 8" key="1">
    <citation type="submission" date="2020-07" db="EMBL/GenBank/DDBJ databases">
        <title>Sequencing the genomes of 1000 actinobacteria strains.</title>
        <authorList>
            <person name="Klenk H.-P."/>
        </authorList>
    </citation>
    <scope>NUCLEOTIDE SEQUENCE [LARGE SCALE GENOMIC DNA]</scope>
    <source>
        <strain evidence="7 8">DSM 44442</strain>
    </source>
</reference>
<name>A0A7Z0JB75_9ACTN</name>
<sequence length="123" mass="13440">MSGPVDRDPGLQPERTLMSWQRTLILMVLVGLLFMRGSLVPETTHIPEPSMPIRATMMAMSIIMAGLLALHVQLRWRRCGHGTRDPESGRPPLNVATPWAMVTVSATVFVLSVVLVVGTVLAV</sequence>
<keyword evidence="8" id="KW-1185">Reference proteome</keyword>
<keyword evidence="2 5" id="KW-0812">Transmembrane</keyword>
<comment type="subcellular location">
    <subcellularLocation>
        <location evidence="1">Endomembrane system</location>
        <topology evidence="1">Multi-pass membrane protein</topology>
    </subcellularLocation>
</comment>
<dbReference type="AlphaFoldDB" id="A0A7Z0JB75"/>
<evidence type="ECO:0000256" key="4">
    <source>
        <dbReference type="ARBA" id="ARBA00023136"/>
    </source>
</evidence>
<dbReference type="InterPro" id="IPR003807">
    <property type="entry name" value="DUF202"/>
</dbReference>
<feature type="transmembrane region" description="Helical" evidence="5">
    <location>
        <begin position="96"/>
        <end position="122"/>
    </location>
</feature>
<feature type="transmembrane region" description="Helical" evidence="5">
    <location>
        <begin position="20"/>
        <end position="39"/>
    </location>
</feature>
<dbReference type="EMBL" id="JACCFS010000001">
    <property type="protein sequence ID" value="NYJ35507.1"/>
    <property type="molecule type" value="Genomic_DNA"/>
</dbReference>
<evidence type="ECO:0000256" key="2">
    <source>
        <dbReference type="ARBA" id="ARBA00022692"/>
    </source>
</evidence>
<evidence type="ECO:0000313" key="7">
    <source>
        <dbReference type="EMBL" id="NYJ35507.1"/>
    </source>
</evidence>
<gene>
    <name evidence="7" type="ORF">HNR10_003388</name>
</gene>
<feature type="domain" description="DUF202" evidence="6">
    <location>
        <begin position="8"/>
        <end position="78"/>
    </location>
</feature>
<protein>
    <submittedName>
        <fullName evidence="7">Uncharacterized membrane protein YidH (DUF202 family)</fullName>
    </submittedName>
</protein>
<evidence type="ECO:0000256" key="1">
    <source>
        <dbReference type="ARBA" id="ARBA00004127"/>
    </source>
</evidence>
<comment type="caution">
    <text evidence="7">The sequence shown here is derived from an EMBL/GenBank/DDBJ whole genome shotgun (WGS) entry which is preliminary data.</text>
</comment>
<organism evidence="7 8">
    <name type="scientific">Nocardiopsis aegyptia</name>
    <dbReference type="NCBI Taxonomy" id="220378"/>
    <lineage>
        <taxon>Bacteria</taxon>
        <taxon>Bacillati</taxon>
        <taxon>Actinomycetota</taxon>
        <taxon>Actinomycetes</taxon>
        <taxon>Streptosporangiales</taxon>
        <taxon>Nocardiopsidaceae</taxon>
        <taxon>Nocardiopsis</taxon>
    </lineage>
</organism>
<dbReference type="RefSeq" id="WP_179824699.1">
    <property type="nucleotide sequence ID" value="NZ_JACCFS010000001.1"/>
</dbReference>
<evidence type="ECO:0000313" key="8">
    <source>
        <dbReference type="Proteomes" id="UP000572051"/>
    </source>
</evidence>
<evidence type="ECO:0000259" key="6">
    <source>
        <dbReference type="Pfam" id="PF02656"/>
    </source>
</evidence>
<dbReference type="GO" id="GO:0012505">
    <property type="term" value="C:endomembrane system"/>
    <property type="evidence" value="ECO:0007669"/>
    <property type="project" value="UniProtKB-SubCell"/>
</dbReference>
<proteinExistence type="predicted"/>
<accession>A0A7Z0JB75</accession>
<keyword evidence="3 5" id="KW-1133">Transmembrane helix</keyword>
<dbReference type="Proteomes" id="UP000572051">
    <property type="component" value="Unassembled WGS sequence"/>
</dbReference>
<keyword evidence="4 5" id="KW-0472">Membrane</keyword>
<dbReference type="Pfam" id="PF02656">
    <property type="entry name" value="DUF202"/>
    <property type="match status" value="1"/>
</dbReference>
<evidence type="ECO:0000256" key="5">
    <source>
        <dbReference type="SAM" id="Phobius"/>
    </source>
</evidence>
<evidence type="ECO:0000256" key="3">
    <source>
        <dbReference type="ARBA" id="ARBA00022989"/>
    </source>
</evidence>